<comment type="catalytic activity">
    <reaction evidence="1 6">
        <text>alpha,alpha-trehalose 6-phosphate + H2O = alpha,alpha-trehalose + phosphate</text>
        <dbReference type="Rhea" id="RHEA:23420"/>
        <dbReference type="ChEBI" id="CHEBI:15377"/>
        <dbReference type="ChEBI" id="CHEBI:16551"/>
        <dbReference type="ChEBI" id="CHEBI:43474"/>
        <dbReference type="ChEBI" id="CHEBI:58429"/>
        <dbReference type="EC" id="3.1.3.12"/>
    </reaction>
</comment>
<dbReference type="InterPro" id="IPR044651">
    <property type="entry name" value="OTSB-like"/>
</dbReference>
<dbReference type="GO" id="GO:0004805">
    <property type="term" value="F:trehalose-phosphatase activity"/>
    <property type="evidence" value="ECO:0007669"/>
    <property type="project" value="UniProtKB-EC"/>
</dbReference>
<dbReference type="OrthoDB" id="9816160at2"/>
<dbReference type="InterPro" id="IPR023214">
    <property type="entry name" value="HAD_sf"/>
</dbReference>
<dbReference type="PANTHER" id="PTHR43768:SF3">
    <property type="entry name" value="TREHALOSE 6-PHOSPHATE PHOSPHATASE"/>
    <property type="match status" value="1"/>
</dbReference>
<dbReference type="PANTHER" id="PTHR43768">
    <property type="entry name" value="TREHALOSE 6-PHOSPHATE PHOSPHATASE"/>
    <property type="match status" value="1"/>
</dbReference>
<keyword evidence="6" id="KW-0460">Magnesium</keyword>
<keyword evidence="4 6" id="KW-0378">Hydrolase</keyword>
<gene>
    <name evidence="7" type="primary">otsB</name>
    <name evidence="7" type="ORF">CGZ94_20610</name>
</gene>
<dbReference type="AlphaFoldDB" id="A0A255G4V3"/>
<evidence type="ECO:0000256" key="4">
    <source>
        <dbReference type="ARBA" id="ARBA00022801"/>
    </source>
</evidence>
<reference evidence="7 8" key="1">
    <citation type="submission" date="2017-07" db="EMBL/GenBank/DDBJ databases">
        <title>Draft whole genome sequences of clinical Proprionibacteriaceae strains.</title>
        <authorList>
            <person name="Bernier A.-M."/>
            <person name="Bernard K."/>
            <person name="Domingo M.-C."/>
        </authorList>
    </citation>
    <scope>NUCLEOTIDE SEQUENCE [LARGE SCALE GENOMIC DNA]</scope>
    <source>
        <strain evidence="7 8">NML 030167</strain>
    </source>
</reference>
<comment type="pathway">
    <text evidence="2 6">Glycan biosynthesis; trehalose biosynthesis.</text>
</comment>
<comment type="cofactor">
    <cofactor evidence="6">
        <name>Mg(2+)</name>
        <dbReference type="ChEBI" id="CHEBI:18420"/>
    </cofactor>
</comment>
<organism evidence="7 8">
    <name type="scientific">Enemella evansiae</name>
    <dbReference type="NCBI Taxonomy" id="2016499"/>
    <lineage>
        <taxon>Bacteria</taxon>
        <taxon>Bacillati</taxon>
        <taxon>Actinomycetota</taxon>
        <taxon>Actinomycetes</taxon>
        <taxon>Propionibacteriales</taxon>
        <taxon>Propionibacteriaceae</taxon>
        <taxon>Enemella</taxon>
    </lineage>
</organism>
<accession>A0A255G4V3</accession>
<comment type="similarity">
    <text evidence="3 6">Belongs to the trehalose phosphatase family.</text>
</comment>
<keyword evidence="8" id="KW-1185">Reference proteome</keyword>
<sequence length="280" mass="29466">MPDTARINELGGTSEGARAVAAMVADPSHCLLALDFDGVLAPIVPDPDQAYALPAAIAALSRLGGVLPLAVITGRPARTAVRLGGLDRVEGLERLVLLGQYGVERWDAETGEFSEPPDPEEVRQLAAELPEMLSGLGLPDVFIEDKGRAVAVHTRRAADPAAALAVIAEPLTRRATELGLHLEPGRNVLEVRSPGQDKGMALRALVAEKHARAVGYAGDDLGDIPAFEAVESLRREGIAGVTVASTSDEQQALAERADVVRRGPERVADWLAGLAELLGR</sequence>
<evidence type="ECO:0000256" key="5">
    <source>
        <dbReference type="ARBA" id="ARBA00024179"/>
    </source>
</evidence>
<proteinExistence type="inferred from homology"/>
<evidence type="ECO:0000256" key="3">
    <source>
        <dbReference type="ARBA" id="ARBA00008770"/>
    </source>
</evidence>
<dbReference type="EMBL" id="NMVO01000019">
    <property type="protein sequence ID" value="OYO07874.1"/>
    <property type="molecule type" value="Genomic_DNA"/>
</dbReference>
<evidence type="ECO:0000256" key="1">
    <source>
        <dbReference type="ARBA" id="ARBA00000500"/>
    </source>
</evidence>
<dbReference type="InterPro" id="IPR036412">
    <property type="entry name" value="HAD-like_sf"/>
</dbReference>
<evidence type="ECO:0000256" key="2">
    <source>
        <dbReference type="ARBA" id="ARBA00005199"/>
    </source>
</evidence>
<dbReference type="Proteomes" id="UP000215896">
    <property type="component" value="Unassembled WGS sequence"/>
</dbReference>
<dbReference type="RefSeq" id="WP_094407211.1">
    <property type="nucleotide sequence ID" value="NZ_NMVO01000019.1"/>
</dbReference>
<evidence type="ECO:0000256" key="6">
    <source>
        <dbReference type="RuleBase" id="RU361117"/>
    </source>
</evidence>
<dbReference type="NCBIfam" id="TIGR01484">
    <property type="entry name" value="HAD-SF-IIB"/>
    <property type="match status" value="1"/>
</dbReference>
<protein>
    <recommendedName>
        <fullName evidence="6">Trehalose 6-phosphate phosphatase</fullName>
        <ecNumber evidence="6">3.1.3.12</ecNumber>
    </recommendedName>
</protein>
<dbReference type="UniPathway" id="UPA00299"/>
<dbReference type="GO" id="GO:0005992">
    <property type="term" value="P:trehalose biosynthetic process"/>
    <property type="evidence" value="ECO:0007669"/>
    <property type="project" value="UniProtKB-UniPathway"/>
</dbReference>
<keyword evidence="6" id="KW-0479">Metal-binding</keyword>
<comment type="caution">
    <text evidence="7">The sequence shown here is derived from an EMBL/GenBank/DDBJ whole genome shotgun (WGS) entry which is preliminary data.</text>
</comment>
<dbReference type="Gene3D" id="3.40.50.1000">
    <property type="entry name" value="HAD superfamily/HAD-like"/>
    <property type="match status" value="1"/>
</dbReference>
<dbReference type="GO" id="GO:0046872">
    <property type="term" value="F:metal ion binding"/>
    <property type="evidence" value="ECO:0007669"/>
    <property type="project" value="UniProtKB-KW"/>
</dbReference>
<dbReference type="EC" id="3.1.3.12" evidence="6"/>
<dbReference type="SUPFAM" id="SSF56784">
    <property type="entry name" value="HAD-like"/>
    <property type="match status" value="1"/>
</dbReference>
<dbReference type="InterPro" id="IPR006379">
    <property type="entry name" value="HAD-SF_hydro_IIB"/>
</dbReference>
<dbReference type="InterPro" id="IPR003337">
    <property type="entry name" value="Trehalose_PPase"/>
</dbReference>
<name>A0A255G4V3_9ACTN</name>
<evidence type="ECO:0000313" key="8">
    <source>
        <dbReference type="Proteomes" id="UP000215896"/>
    </source>
</evidence>
<evidence type="ECO:0000313" key="7">
    <source>
        <dbReference type="EMBL" id="OYO07874.1"/>
    </source>
</evidence>
<dbReference type="Gene3D" id="3.30.70.1020">
    <property type="entry name" value="Trehalose-6-phosphate phosphatase related protein, domain 2"/>
    <property type="match status" value="1"/>
</dbReference>
<dbReference type="Pfam" id="PF02358">
    <property type="entry name" value="Trehalose_PPase"/>
    <property type="match status" value="1"/>
</dbReference>
<dbReference type="NCBIfam" id="TIGR00685">
    <property type="entry name" value="T6PP"/>
    <property type="match status" value="1"/>
</dbReference>
<comment type="function">
    <text evidence="5 6">Removes the phosphate from trehalose 6-phosphate to produce free trehalose.</text>
</comment>